<dbReference type="Proteomes" id="UP000283063">
    <property type="component" value="Chromosome"/>
</dbReference>
<keyword evidence="2" id="KW-1185">Reference proteome</keyword>
<gene>
    <name evidence="1" type="ORF">EBB79_11955</name>
</gene>
<protein>
    <submittedName>
        <fullName evidence="1">Uncharacterized protein</fullName>
    </submittedName>
</protein>
<dbReference type="AlphaFoldDB" id="A0A3T0N3E7"/>
<sequence length="253" mass="28718">MNAITGFYYFQSGFRPSELEQFKAALLKDLSSGDVLYDDPKFKNEDELPVYRRTFLLSETSKLLKRAKLTEGPVQIFYKAVETLKLASKAKFVRKKYPAVKGFRGKVGANPSIEVDGVVEATDIQDFDRLIEDAENALDAVSLETQPVFMFVDELEVYQSNDDEEELKLLAVASLVRAVKDFNERFFDTNIRIIAAVRSEVVTEVSVVQGEVYRIVTGRGIEIGWPETELNGFHPLEKNHLKSSCSSRPRDFR</sequence>
<evidence type="ECO:0000313" key="1">
    <source>
        <dbReference type="EMBL" id="AZV78519.1"/>
    </source>
</evidence>
<name>A0A3T0N3E7_9RHOB</name>
<evidence type="ECO:0000313" key="2">
    <source>
        <dbReference type="Proteomes" id="UP000283063"/>
    </source>
</evidence>
<proteinExistence type="predicted"/>
<dbReference type="EMBL" id="CP033219">
    <property type="protein sequence ID" value="AZV78519.1"/>
    <property type="molecule type" value="Genomic_DNA"/>
</dbReference>
<accession>A0A3T0N3E7</accession>
<reference evidence="1 2" key="1">
    <citation type="submission" date="2018-10" db="EMBL/GenBank/DDBJ databases">
        <title>Parasedimentitalea marina sp. nov., a psychrophilic bacterium isolated from deep seawater of the New Britain Trench.</title>
        <authorList>
            <person name="Cao J."/>
        </authorList>
    </citation>
    <scope>NUCLEOTIDE SEQUENCE [LARGE SCALE GENOMIC DNA]</scope>
    <source>
        <strain evidence="1 2">W43</strain>
    </source>
</reference>
<dbReference type="KEGG" id="sedi:EBB79_11955"/>
<dbReference type="OrthoDB" id="7824640at2"/>
<organism evidence="1 2">
    <name type="scientific">Parasedimentitalea marina</name>
    <dbReference type="NCBI Taxonomy" id="2483033"/>
    <lineage>
        <taxon>Bacteria</taxon>
        <taxon>Pseudomonadati</taxon>
        <taxon>Pseudomonadota</taxon>
        <taxon>Alphaproteobacteria</taxon>
        <taxon>Rhodobacterales</taxon>
        <taxon>Paracoccaceae</taxon>
        <taxon>Parasedimentitalea</taxon>
    </lineage>
</organism>